<evidence type="ECO:0000313" key="2">
    <source>
        <dbReference type="Proteomes" id="UP001595457"/>
    </source>
</evidence>
<dbReference type="EMBL" id="JBHRSJ010000034">
    <property type="protein sequence ID" value="MFC2973834.1"/>
    <property type="molecule type" value="Genomic_DNA"/>
</dbReference>
<dbReference type="RefSeq" id="WP_377815735.1">
    <property type="nucleotide sequence ID" value="NZ_JBHRSJ010000034.1"/>
</dbReference>
<keyword evidence="2" id="KW-1185">Reference proteome</keyword>
<gene>
    <name evidence="1" type="ORF">ACFOJE_16655</name>
</gene>
<dbReference type="Proteomes" id="UP001595457">
    <property type="component" value="Unassembled WGS sequence"/>
</dbReference>
<accession>A0ABV7AW80</accession>
<dbReference type="Pfam" id="PF11006">
    <property type="entry name" value="DUF2845"/>
    <property type="match status" value="1"/>
</dbReference>
<evidence type="ECO:0000313" key="1">
    <source>
        <dbReference type="EMBL" id="MFC2973834.1"/>
    </source>
</evidence>
<name>A0ABV7AW80_9GAMM</name>
<sequence>MKEFLRLAKITLLASTALITDYAAAGYLCRNGVVSAGDSYEAVERKCGKPDRKRILQIAPNAPQDTQYPHAAITLWFYGPANGAVTQVRFSNDQVVNTTTYRPHSRDEQEIYQTDP</sequence>
<proteinExistence type="predicted"/>
<protein>
    <submittedName>
        <fullName evidence="1">DUF2845 domain-containing protein</fullName>
    </submittedName>
</protein>
<comment type="caution">
    <text evidence="1">The sequence shown here is derived from an EMBL/GenBank/DDBJ whole genome shotgun (WGS) entry which is preliminary data.</text>
</comment>
<reference evidence="2" key="1">
    <citation type="journal article" date="2019" name="Int. J. Syst. Evol. Microbiol.">
        <title>The Global Catalogue of Microorganisms (GCM) 10K type strain sequencing project: providing services to taxonomists for standard genome sequencing and annotation.</title>
        <authorList>
            <consortium name="The Broad Institute Genomics Platform"/>
            <consortium name="The Broad Institute Genome Sequencing Center for Infectious Disease"/>
            <person name="Wu L."/>
            <person name="Ma J."/>
        </authorList>
    </citation>
    <scope>NUCLEOTIDE SEQUENCE [LARGE SCALE GENOMIC DNA]</scope>
    <source>
        <strain evidence="2">KCTC 62195</strain>
    </source>
</reference>
<dbReference type="InterPro" id="IPR021268">
    <property type="entry name" value="DUF2845"/>
</dbReference>
<organism evidence="1 2">
    <name type="scientific">Azotobacter bryophylli</name>
    <dbReference type="NCBI Taxonomy" id="1986537"/>
    <lineage>
        <taxon>Bacteria</taxon>
        <taxon>Pseudomonadati</taxon>
        <taxon>Pseudomonadota</taxon>
        <taxon>Gammaproteobacteria</taxon>
        <taxon>Pseudomonadales</taxon>
        <taxon>Pseudomonadaceae</taxon>
        <taxon>Azotobacter</taxon>
    </lineage>
</organism>